<dbReference type="EMBL" id="WHVB01000002">
    <property type="protein sequence ID" value="KAF8486441.1"/>
    <property type="molecule type" value="Genomic_DNA"/>
</dbReference>
<dbReference type="AlphaFoldDB" id="A0A9P5N4U7"/>
<proteinExistence type="predicted"/>
<reference evidence="5" key="1">
    <citation type="submission" date="2019-10" db="EMBL/GenBank/DDBJ databases">
        <authorList>
            <consortium name="DOE Joint Genome Institute"/>
            <person name="Kuo A."/>
            <person name="Miyauchi S."/>
            <person name="Kiss E."/>
            <person name="Drula E."/>
            <person name="Kohler A."/>
            <person name="Sanchez-Garcia M."/>
            <person name="Andreopoulos B."/>
            <person name="Barry K.W."/>
            <person name="Bonito G."/>
            <person name="Buee M."/>
            <person name="Carver A."/>
            <person name="Chen C."/>
            <person name="Cichocki N."/>
            <person name="Clum A."/>
            <person name="Culley D."/>
            <person name="Crous P.W."/>
            <person name="Fauchery L."/>
            <person name="Girlanda M."/>
            <person name="Hayes R."/>
            <person name="Keri Z."/>
            <person name="LaButti K."/>
            <person name="Lipzen A."/>
            <person name="Lombard V."/>
            <person name="Magnuson J."/>
            <person name="Maillard F."/>
            <person name="Morin E."/>
            <person name="Murat C."/>
            <person name="Nolan M."/>
            <person name="Ohm R."/>
            <person name="Pangilinan J."/>
            <person name="Pereira M."/>
            <person name="Perotto S."/>
            <person name="Peter M."/>
            <person name="Riley R."/>
            <person name="Sitrit Y."/>
            <person name="Stielow B."/>
            <person name="Szollosi G."/>
            <person name="Zifcakova L."/>
            <person name="Stursova M."/>
            <person name="Spatafora J.W."/>
            <person name="Tedersoo L."/>
            <person name="Vaario L.-M."/>
            <person name="Yamada A."/>
            <person name="Yan M."/>
            <person name="Wang P."/>
            <person name="Xu J."/>
            <person name="Bruns T."/>
            <person name="Baldrian P."/>
            <person name="Vilgalys R."/>
            <person name="Henrissat B."/>
            <person name="Grigoriev I.V."/>
            <person name="Hibbett D."/>
            <person name="Nagy L.G."/>
            <person name="Martin F.M."/>
        </authorList>
    </citation>
    <scope>NUCLEOTIDE SEQUENCE</scope>
    <source>
        <strain evidence="5">Prilba</strain>
    </source>
</reference>
<protein>
    <recommendedName>
        <fullName evidence="4">Homeobox domain-containing protein</fullName>
    </recommendedName>
</protein>
<feature type="region of interest" description="Disordered" evidence="3">
    <location>
        <begin position="1"/>
        <end position="25"/>
    </location>
</feature>
<dbReference type="GO" id="GO:0005634">
    <property type="term" value="C:nucleus"/>
    <property type="evidence" value="ECO:0007669"/>
    <property type="project" value="UniProtKB-SubCell"/>
</dbReference>
<evidence type="ECO:0000256" key="2">
    <source>
        <dbReference type="RuleBase" id="RU000682"/>
    </source>
</evidence>
<accession>A0A9P5N4U7</accession>
<dbReference type="OrthoDB" id="6159439at2759"/>
<dbReference type="InterPro" id="IPR009057">
    <property type="entry name" value="Homeodomain-like_sf"/>
</dbReference>
<feature type="region of interest" description="Disordered" evidence="3">
    <location>
        <begin position="147"/>
        <end position="169"/>
    </location>
</feature>
<keyword evidence="1 2" id="KW-0539">Nucleus</keyword>
<feature type="region of interest" description="Disordered" evidence="3">
    <location>
        <begin position="46"/>
        <end position="83"/>
    </location>
</feature>
<comment type="subcellular location">
    <subcellularLocation>
        <location evidence="1 2">Nucleus</location>
    </subcellularLocation>
</comment>
<name>A0A9P5N4U7_9AGAM</name>
<organism evidence="5 6">
    <name type="scientific">Russula ochroleuca</name>
    <dbReference type="NCBI Taxonomy" id="152965"/>
    <lineage>
        <taxon>Eukaryota</taxon>
        <taxon>Fungi</taxon>
        <taxon>Dikarya</taxon>
        <taxon>Basidiomycota</taxon>
        <taxon>Agaricomycotina</taxon>
        <taxon>Agaricomycetes</taxon>
        <taxon>Russulales</taxon>
        <taxon>Russulaceae</taxon>
        <taxon>Russula</taxon>
    </lineage>
</organism>
<dbReference type="Proteomes" id="UP000759537">
    <property type="component" value="Unassembled WGS sequence"/>
</dbReference>
<keyword evidence="1 2" id="KW-0371">Homeobox</keyword>
<keyword evidence="6" id="KW-1185">Reference proteome</keyword>
<dbReference type="Gene3D" id="1.10.10.60">
    <property type="entry name" value="Homeodomain-like"/>
    <property type="match status" value="1"/>
</dbReference>
<dbReference type="CDD" id="cd00086">
    <property type="entry name" value="homeodomain"/>
    <property type="match status" value="1"/>
</dbReference>
<reference evidence="5" key="2">
    <citation type="journal article" date="2020" name="Nat. Commun.">
        <title>Large-scale genome sequencing of mycorrhizal fungi provides insights into the early evolution of symbiotic traits.</title>
        <authorList>
            <person name="Miyauchi S."/>
            <person name="Kiss E."/>
            <person name="Kuo A."/>
            <person name="Drula E."/>
            <person name="Kohler A."/>
            <person name="Sanchez-Garcia M."/>
            <person name="Morin E."/>
            <person name="Andreopoulos B."/>
            <person name="Barry K.W."/>
            <person name="Bonito G."/>
            <person name="Buee M."/>
            <person name="Carver A."/>
            <person name="Chen C."/>
            <person name="Cichocki N."/>
            <person name="Clum A."/>
            <person name="Culley D."/>
            <person name="Crous P.W."/>
            <person name="Fauchery L."/>
            <person name="Girlanda M."/>
            <person name="Hayes R.D."/>
            <person name="Keri Z."/>
            <person name="LaButti K."/>
            <person name="Lipzen A."/>
            <person name="Lombard V."/>
            <person name="Magnuson J."/>
            <person name="Maillard F."/>
            <person name="Murat C."/>
            <person name="Nolan M."/>
            <person name="Ohm R.A."/>
            <person name="Pangilinan J."/>
            <person name="Pereira M.F."/>
            <person name="Perotto S."/>
            <person name="Peter M."/>
            <person name="Pfister S."/>
            <person name="Riley R."/>
            <person name="Sitrit Y."/>
            <person name="Stielow J.B."/>
            <person name="Szollosi G."/>
            <person name="Zifcakova L."/>
            <person name="Stursova M."/>
            <person name="Spatafora J.W."/>
            <person name="Tedersoo L."/>
            <person name="Vaario L.M."/>
            <person name="Yamada A."/>
            <person name="Yan M."/>
            <person name="Wang P."/>
            <person name="Xu J."/>
            <person name="Bruns T."/>
            <person name="Baldrian P."/>
            <person name="Vilgalys R."/>
            <person name="Dunand C."/>
            <person name="Henrissat B."/>
            <person name="Grigoriev I.V."/>
            <person name="Hibbett D."/>
            <person name="Nagy L.G."/>
            <person name="Martin F.M."/>
        </authorList>
    </citation>
    <scope>NUCLEOTIDE SEQUENCE</scope>
    <source>
        <strain evidence="5">Prilba</strain>
    </source>
</reference>
<dbReference type="SMART" id="SM00389">
    <property type="entry name" value="HOX"/>
    <property type="match status" value="1"/>
</dbReference>
<comment type="caution">
    <text evidence="5">The sequence shown here is derived from an EMBL/GenBank/DDBJ whole genome shotgun (WGS) entry which is preliminary data.</text>
</comment>
<evidence type="ECO:0000259" key="4">
    <source>
        <dbReference type="PROSITE" id="PS50071"/>
    </source>
</evidence>
<keyword evidence="1 2" id="KW-0238">DNA-binding</keyword>
<evidence type="ECO:0000256" key="3">
    <source>
        <dbReference type="SAM" id="MobiDB-lite"/>
    </source>
</evidence>
<feature type="compositionally biased region" description="Polar residues" evidence="3">
    <location>
        <begin position="147"/>
        <end position="162"/>
    </location>
</feature>
<feature type="domain" description="Homeobox" evidence="4">
    <location>
        <begin position="231"/>
        <end position="291"/>
    </location>
</feature>
<feature type="DNA-binding region" description="Homeobox" evidence="1">
    <location>
        <begin position="233"/>
        <end position="292"/>
    </location>
</feature>
<dbReference type="GO" id="GO:0003677">
    <property type="term" value="F:DNA binding"/>
    <property type="evidence" value="ECO:0007669"/>
    <property type="project" value="UniProtKB-UniRule"/>
</dbReference>
<evidence type="ECO:0000313" key="6">
    <source>
        <dbReference type="Proteomes" id="UP000759537"/>
    </source>
</evidence>
<dbReference type="SUPFAM" id="SSF46689">
    <property type="entry name" value="Homeodomain-like"/>
    <property type="match status" value="1"/>
</dbReference>
<dbReference type="PROSITE" id="PS50071">
    <property type="entry name" value="HOMEOBOX_2"/>
    <property type="match status" value="1"/>
</dbReference>
<evidence type="ECO:0000313" key="5">
    <source>
        <dbReference type="EMBL" id="KAF8486441.1"/>
    </source>
</evidence>
<evidence type="ECO:0000256" key="1">
    <source>
        <dbReference type="PROSITE-ProRule" id="PRU00108"/>
    </source>
</evidence>
<dbReference type="InterPro" id="IPR001356">
    <property type="entry name" value="HD"/>
</dbReference>
<feature type="compositionally biased region" description="Low complexity" evidence="3">
    <location>
        <begin position="68"/>
        <end position="80"/>
    </location>
</feature>
<sequence length="335" mass="37350">MFNHPIHPNQLSPSGSGSPYSEQGRTILPPLTIAYPMSDSPVSIDFPNTDITVPRSTPVPYEPPYYPPAQQQQTHTPYYPSFQPLSEARYHSGQHVPYGRASPPSNLARPPPLDVPMGGRVQRQAYYPYHADLQTPRTSNDLRSHSVYSPASSIPQYQSPTSPVYPAGHSASQRAIPTVATANTLYQQSLAMSYASFDLTMYQDSRAHPYARAPIALSPVPYDVPPETQEPTIKKKRKRADARQLDSLNTVYARTAFPSTEERQQLASDLDLSARAVQIWLAHTFVYTRCIFSELSTILSGSKTKGRYTVKPDEILSTARLATVNYPRMIRILLT</sequence>
<gene>
    <name evidence="5" type="ORF">DFH94DRAFT_184146</name>
</gene>
<feature type="compositionally biased region" description="Polar residues" evidence="3">
    <location>
        <begin position="9"/>
        <end position="24"/>
    </location>
</feature>
<dbReference type="Pfam" id="PF00046">
    <property type="entry name" value="Homeodomain"/>
    <property type="match status" value="1"/>
</dbReference>